<dbReference type="AlphaFoldDB" id="A2DDX2"/>
<protein>
    <submittedName>
        <fullName evidence="1">Uncharacterized protein</fullName>
    </submittedName>
</protein>
<dbReference type="KEGG" id="tva:5467046"/>
<organism evidence="1 2">
    <name type="scientific">Trichomonas vaginalis (strain ATCC PRA-98 / G3)</name>
    <dbReference type="NCBI Taxonomy" id="412133"/>
    <lineage>
        <taxon>Eukaryota</taxon>
        <taxon>Metamonada</taxon>
        <taxon>Parabasalia</taxon>
        <taxon>Trichomonadida</taxon>
        <taxon>Trichomonadidae</taxon>
        <taxon>Trichomonas</taxon>
    </lineage>
</organism>
<reference evidence="1" key="1">
    <citation type="submission" date="2006-10" db="EMBL/GenBank/DDBJ databases">
        <authorList>
            <person name="Amadeo P."/>
            <person name="Zhao Q."/>
            <person name="Wortman J."/>
            <person name="Fraser-Liggett C."/>
            <person name="Carlton J."/>
        </authorList>
    </citation>
    <scope>NUCLEOTIDE SEQUENCE</scope>
    <source>
        <strain evidence="1">G3</strain>
    </source>
</reference>
<dbReference type="VEuPathDB" id="TrichDB:TVAG_199370"/>
<evidence type="ECO:0000313" key="2">
    <source>
        <dbReference type="Proteomes" id="UP000001542"/>
    </source>
</evidence>
<accession>A2DDX2</accession>
<sequence>MIIFTRGCEIDDEDFDLIARLAVKLMLEDPMFRNRIFSSPVTFSPFGFILEKLILKYLIKHNAPENVISFIRDFSKAAQVIDDFFIDFSDPIDSRKYWKEFDYSLLDEENPIVEYLENQKQNKIKTTIS</sequence>
<dbReference type="InParanoid" id="A2DDX2"/>
<dbReference type="RefSeq" id="XP_001582484.1">
    <property type="nucleotide sequence ID" value="XM_001582434.1"/>
</dbReference>
<evidence type="ECO:0000313" key="1">
    <source>
        <dbReference type="EMBL" id="EAY21498.1"/>
    </source>
</evidence>
<dbReference type="Proteomes" id="UP000001542">
    <property type="component" value="Unassembled WGS sequence"/>
</dbReference>
<gene>
    <name evidence="1" type="ORF">TVAG_199370</name>
</gene>
<proteinExistence type="predicted"/>
<reference evidence="1" key="2">
    <citation type="journal article" date="2007" name="Science">
        <title>Draft genome sequence of the sexually transmitted pathogen Trichomonas vaginalis.</title>
        <authorList>
            <person name="Carlton J.M."/>
            <person name="Hirt R.P."/>
            <person name="Silva J.C."/>
            <person name="Delcher A.L."/>
            <person name="Schatz M."/>
            <person name="Zhao Q."/>
            <person name="Wortman J.R."/>
            <person name="Bidwell S.L."/>
            <person name="Alsmark U.C.M."/>
            <person name="Besteiro S."/>
            <person name="Sicheritz-Ponten T."/>
            <person name="Noel C.J."/>
            <person name="Dacks J.B."/>
            <person name="Foster P.G."/>
            <person name="Simillion C."/>
            <person name="Van de Peer Y."/>
            <person name="Miranda-Saavedra D."/>
            <person name="Barton G.J."/>
            <person name="Westrop G.D."/>
            <person name="Mueller S."/>
            <person name="Dessi D."/>
            <person name="Fiori P.L."/>
            <person name="Ren Q."/>
            <person name="Paulsen I."/>
            <person name="Zhang H."/>
            <person name="Bastida-Corcuera F.D."/>
            <person name="Simoes-Barbosa A."/>
            <person name="Brown M.T."/>
            <person name="Hayes R.D."/>
            <person name="Mukherjee M."/>
            <person name="Okumura C.Y."/>
            <person name="Schneider R."/>
            <person name="Smith A.J."/>
            <person name="Vanacova S."/>
            <person name="Villalvazo M."/>
            <person name="Haas B.J."/>
            <person name="Pertea M."/>
            <person name="Feldblyum T.V."/>
            <person name="Utterback T.R."/>
            <person name="Shu C.L."/>
            <person name="Osoegawa K."/>
            <person name="de Jong P.J."/>
            <person name="Hrdy I."/>
            <person name="Horvathova L."/>
            <person name="Zubacova Z."/>
            <person name="Dolezal P."/>
            <person name="Malik S.B."/>
            <person name="Logsdon J.M. Jr."/>
            <person name="Henze K."/>
            <person name="Gupta A."/>
            <person name="Wang C.C."/>
            <person name="Dunne R.L."/>
            <person name="Upcroft J.A."/>
            <person name="Upcroft P."/>
            <person name="White O."/>
            <person name="Salzberg S.L."/>
            <person name="Tang P."/>
            <person name="Chiu C.-H."/>
            <person name="Lee Y.-S."/>
            <person name="Embley T.M."/>
            <person name="Coombs G.H."/>
            <person name="Mottram J.C."/>
            <person name="Tachezy J."/>
            <person name="Fraser-Liggett C.M."/>
            <person name="Johnson P.J."/>
        </authorList>
    </citation>
    <scope>NUCLEOTIDE SEQUENCE [LARGE SCALE GENOMIC DNA]</scope>
    <source>
        <strain evidence="1">G3</strain>
    </source>
</reference>
<dbReference type="VEuPathDB" id="TrichDB:TVAGG3_0999980"/>
<name>A2DDX2_TRIV3</name>
<dbReference type="EMBL" id="DS113190">
    <property type="protein sequence ID" value="EAY21498.1"/>
    <property type="molecule type" value="Genomic_DNA"/>
</dbReference>
<keyword evidence="2" id="KW-1185">Reference proteome</keyword>